<name>A0A6S9H2W4_9STRA</name>
<accession>A0A6S9H2W4</accession>
<sequence>MSKLQSCDIYFLETTMKGWSKEFDFPRHQGLCFEDESGAVECHFNPGGLEVCGKEKHKCDKYLRRQRIRQGMNKSAGSCENWCRGWARGKEYSVIGYDCWAMVRAFCEAHKIGCPKTENSNAIRDVTGISGTVRGLTDGCKAFERGNFLEGTGHVATAPLRGVCEGVDCTVKNVDRAWCRLKKKWKL</sequence>
<dbReference type="AlphaFoldDB" id="A0A6S9H2W4"/>
<proteinExistence type="predicted"/>
<gene>
    <name evidence="1" type="ORF">DBRI00130_LOCUS28554</name>
</gene>
<organism evidence="1">
    <name type="scientific">Ditylum brightwellii</name>
    <dbReference type="NCBI Taxonomy" id="49249"/>
    <lineage>
        <taxon>Eukaryota</taxon>
        <taxon>Sar</taxon>
        <taxon>Stramenopiles</taxon>
        <taxon>Ochrophyta</taxon>
        <taxon>Bacillariophyta</taxon>
        <taxon>Mediophyceae</taxon>
        <taxon>Lithodesmiophycidae</taxon>
        <taxon>Lithodesmiales</taxon>
        <taxon>Lithodesmiaceae</taxon>
        <taxon>Ditylum</taxon>
    </lineage>
</organism>
<dbReference type="EMBL" id="HBNS01036563">
    <property type="protein sequence ID" value="CAE4633173.1"/>
    <property type="molecule type" value="Transcribed_RNA"/>
</dbReference>
<evidence type="ECO:0000313" key="1">
    <source>
        <dbReference type="EMBL" id="CAE4633173.1"/>
    </source>
</evidence>
<reference evidence="1" key="1">
    <citation type="submission" date="2021-01" db="EMBL/GenBank/DDBJ databases">
        <authorList>
            <person name="Corre E."/>
            <person name="Pelletier E."/>
            <person name="Niang G."/>
            <person name="Scheremetjew M."/>
            <person name="Finn R."/>
            <person name="Kale V."/>
            <person name="Holt S."/>
            <person name="Cochrane G."/>
            <person name="Meng A."/>
            <person name="Brown T."/>
            <person name="Cohen L."/>
        </authorList>
    </citation>
    <scope>NUCLEOTIDE SEQUENCE</scope>
    <source>
        <strain evidence="1">GSO104</strain>
    </source>
</reference>
<protein>
    <submittedName>
        <fullName evidence="1">Uncharacterized protein</fullName>
    </submittedName>
</protein>